<keyword evidence="10" id="KW-0408">Iron</keyword>
<dbReference type="SUPFAM" id="SSF48695">
    <property type="entry name" value="Multiheme cytochromes"/>
    <property type="match status" value="1"/>
</dbReference>
<evidence type="ECO:0000256" key="11">
    <source>
        <dbReference type="ARBA" id="ARBA00023136"/>
    </source>
</evidence>
<dbReference type="Proteomes" id="UP000004662">
    <property type="component" value="Chromosome"/>
</dbReference>
<dbReference type="EMBL" id="CM001368">
    <property type="protein sequence ID" value="EHJ47915.1"/>
    <property type="molecule type" value="Genomic_DNA"/>
</dbReference>
<comment type="similarity">
    <text evidence="2">Belongs to the NapC/NirT/NrfH family.</text>
</comment>
<dbReference type="RefSeq" id="WP_009181304.1">
    <property type="nucleotide sequence ID" value="NZ_CM001368.1"/>
</dbReference>
<feature type="domain" description="NapC/NirT cytochrome c N-terminal" evidence="12">
    <location>
        <begin position="13"/>
        <end position="142"/>
    </location>
</feature>
<gene>
    <name evidence="13" type="ORF">DFW101_1909</name>
</gene>
<evidence type="ECO:0000313" key="14">
    <source>
        <dbReference type="Proteomes" id="UP000004662"/>
    </source>
</evidence>
<keyword evidence="5" id="KW-0349">Heme</keyword>
<dbReference type="NCBIfam" id="TIGR03153">
    <property type="entry name" value="cytochr_NrfH"/>
    <property type="match status" value="1"/>
</dbReference>
<dbReference type="GO" id="GO:0009055">
    <property type="term" value="F:electron transfer activity"/>
    <property type="evidence" value="ECO:0007669"/>
    <property type="project" value="TreeGrafter"/>
</dbReference>
<dbReference type="GO" id="GO:0009061">
    <property type="term" value="P:anaerobic respiration"/>
    <property type="evidence" value="ECO:0007669"/>
    <property type="project" value="TreeGrafter"/>
</dbReference>
<dbReference type="STRING" id="694327.DFW101_1909"/>
<keyword evidence="7" id="KW-0479">Metal-binding</keyword>
<comment type="subcellular location">
    <subcellularLocation>
        <location evidence="1">Cell membrane</location>
    </subcellularLocation>
</comment>
<organism evidence="13 14">
    <name type="scientific">Solidesulfovibrio carbinoliphilus subsp. oakridgensis</name>
    <dbReference type="NCBI Taxonomy" id="694327"/>
    <lineage>
        <taxon>Bacteria</taxon>
        <taxon>Pseudomonadati</taxon>
        <taxon>Thermodesulfobacteriota</taxon>
        <taxon>Desulfovibrionia</taxon>
        <taxon>Desulfovibrionales</taxon>
        <taxon>Desulfovibrionaceae</taxon>
        <taxon>Solidesulfovibrio</taxon>
    </lineage>
</organism>
<dbReference type="Gene3D" id="1.10.3820.10">
    <property type="entry name" value="Di-heme elbow motif domain"/>
    <property type="match status" value="1"/>
</dbReference>
<evidence type="ECO:0000256" key="10">
    <source>
        <dbReference type="ARBA" id="ARBA00023004"/>
    </source>
</evidence>
<evidence type="ECO:0000313" key="13">
    <source>
        <dbReference type="EMBL" id="EHJ47915.1"/>
    </source>
</evidence>
<dbReference type="eggNOG" id="COG3005">
    <property type="taxonomic scope" value="Bacteria"/>
</dbReference>
<dbReference type="Pfam" id="PF03264">
    <property type="entry name" value="Cytochrom_NNT"/>
    <property type="match status" value="1"/>
</dbReference>
<dbReference type="PANTHER" id="PTHR30333">
    <property type="entry name" value="CYTOCHROME C-TYPE PROTEIN"/>
    <property type="match status" value="1"/>
</dbReference>
<dbReference type="PANTHER" id="PTHR30333:SF1">
    <property type="entry name" value="CYTOCHROME C-TYPE PROTEIN NAPC"/>
    <property type="match status" value="1"/>
</dbReference>
<accession>G7Q4Y8</accession>
<dbReference type="GO" id="GO:0046872">
    <property type="term" value="F:metal ion binding"/>
    <property type="evidence" value="ECO:0007669"/>
    <property type="project" value="UniProtKB-KW"/>
</dbReference>
<dbReference type="InterPro" id="IPR005126">
    <property type="entry name" value="NapC/NirT_cyt_c_N"/>
</dbReference>
<evidence type="ECO:0000256" key="9">
    <source>
        <dbReference type="ARBA" id="ARBA00022989"/>
    </source>
</evidence>
<reference evidence="14" key="1">
    <citation type="journal article" date="2015" name="Genome Announc.">
        <title>High-Quality Draft Genome Sequence of Desulfovibrio carbinoliphilus FW-101-2B, an Organic Acid-Oxidizing Sulfate-Reducing Bacterium Isolated from Uranium(VI)-Contaminated Groundwater.</title>
        <authorList>
            <person name="Ramsay B.D."/>
            <person name="Hwang C."/>
            <person name="Woo H.L."/>
            <person name="Carroll S.L."/>
            <person name="Lucas S."/>
            <person name="Han J."/>
            <person name="Lapidus A.L."/>
            <person name="Cheng J.F."/>
            <person name="Goodwin L.A."/>
            <person name="Pitluck S."/>
            <person name="Peters L."/>
            <person name="Chertkov O."/>
            <person name="Held B."/>
            <person name="Detter J.C."/>
            <person name="Han C.S."/>
            <person name="Tapia R."/>
            <person name="Land M.L."/>
            <person name="Hauser L.J."/>
            <person name="Kyrpides N.C."/>
            <person name="Ivanova N.N."/>
            <person name="Mikhailova N."/>
            <person name="Pagani I."/>
            <person name="Woyke T."/>
            <person name="Arkin A.P."/>
            <person name="Dehal P."/>
            <person name="Chivian D."/>
            <person name="Criddle C.S."/>
            <person name="Wu W."/>
            <person name="Chakraborty R."/>
            <person name="Hazen T.C."/>
            <person name="Fields M.W."/>
        </authorList>
    </citation>
    <scope>NUCLEOTIDE SEQUENCE [LARGE SCALE GENOMIC DNA]</scope>
    <source>
        <strain evidence="14">FW-101-2B</strain>
    </source>
</reference>
<proteinExistence type="inferred from homology"/>
<keyword evidence="11" id="KW-0472">Membrane</keyword>
<keyword evidence="3" id="KW-0813">Transport</keyword>
<evidence type="ECO:0000256" key="3">
    <source>
        <dbReference type="ARBA" id="ARBA00022448"/>
    </source>
</evidence>
<evidence type="ECO:0000256" key="6">
    <source>
        <dbReference type="ARBA" id="ARBA00022692"/>
    </source>
</evidence>
<evidence type="ECO:0000259" key="12">
    <source>
        <dbReference type="Pfam" id="PF03264"/>
    </source>
</evidence>
<sequence>MGHAGNKGARLLAVVGLAAVGLGLFLALGPPKLLAKSESPDFCASCHVMEAEFEAWFHQGAHKRIRCVDCHLPNDNLPNHFVWKSIDGMKDVVVFHSGRVPDPIRISDHGKAVVKANCIRCHATAVEMIGQERFCWDCHRRVMHKNVGVPATR</sequence>
<evidence type="ECO:0000256" key="5">
    <source>
        <dbReference type="ARBA" id="ARBA00022617"/>
    </source>
</evidence>
<dbReference type="GO" id="GO:0022900">
    <property type="term" value="P:electron transport chain"/>
    <property type="evidence" value="ECO:0007669"/>
    <property type="project" value="InterPro"/>
</dbReference>
<protein>
    <submittedName>
        <fullName evidence="13">Cytochrome c nitrate reductase, small subunit</fullName>
    </submittedName>
</protein>
<dbReference type="OrthoDB" id="9782159at2"/>
<dbReference type="GO" id="GO:0005886">
    <property type="term" value="C:plasma membrane"/>
    <property type="evidence" value="ECO:0007669"/>
    <property type="project" value="UniProtKB-SubCell"/>
</dbReference>
<evidence type="ECO:0000256" key="8">
    <source>
        <dbReference type="ARBA" id="ARBA00022982"/>
    </source>
</evidence>
<dbReference type="InterPro" id="IPR051174">
    <property type="entry name" value="Cytochrome_c-type_ET"/>
</dbReference>
<name>G7Q4Y8_9BACT</name>
<evidence type="ECO:0000256" key="1">
    <source>
        <dbReference type="ARBA" id="ARBA00004236"/>
    </source>
</evidence>
<dbReference type="InterPro" id="IPR036280">
    <property type="entry name" value="Multihaem_cyt_sf"/>
</dbReference>
<keyword evidence="14" id="KW-1185">Reference proteome</keyword>
<dbReference type="AlphaFoldDB" id="G7Q4Y8"/>
<dbReference type="InterPro" id="IPR038266">
    <property type="entry name" value="NapC/NirT_cytc_sf"/>
</dbReference>
<evidence type="ECO:0000256" key="7">
    <source>
        <dbReference type="ARBA" id="ARBA00022723"/>
    </source>
</evidence>
<keyword evidence="8" id="KW-0249">Electron transport</keyword>
<dbReference type="InterPro" id="IPR017571">
    <property type="entry name" value="NrfH"/>
</dbReference>
<evidence type="ECO:0000256" key="4">
    <source>
        <dbReference type="ARBA" id="ARBA00022475"/>
    </source>
</evidence>
<keyword evidence="4" id="KW-1003">Cell membrane</keyword>
<dbReference type="HOGENOM" id="CLU_096753_0_1_7"/>
<evidence type="ECO:0000256" key="2">
    <source>
        <dbReference type="ARBA" id="ARBA00007395"/>
    </source>
</evidence>
<keyword evidence="6" id="KW-0812">Transmembrane</keyword>
<keyword evidence="9" id="KW-1133">Transmembrane helix</keyword>